<evidence type="ECO:0000313" key="2">
    <source>
        <dbReference type="EMBL" id="BBO22996.1"/>
    </source>
</evidence>
<feature type="domain" description="DUF5916" evidence="1">
    <location>
        <begin position="257"/>
        <end position="327"/>
    </location>
</feature>
<reference evidence="2" key="1">
    <citation type="journal article" name="DNA Res.">
        <title>The physiological potential of anammox bacteria as revealed by their core genome structure.</title>
        <authorList>
            <person name="Okubo T."/>
            <person name="Toyoda A."/>
            <person name="Fukuhara K."/>
            <person name="Uchiyama I."/>
            <person name="Harigaya Y."/>
            <person name="Kuroiwa M."/>
            <person name="Suzuki T."/>
            <person name="Murakami Y."/>
            <person name="Suwa Y."/>
            <person name="Takami H."/>
        </authorList>
    </citation>
    <scope>NUCLEOTIDE SEQUENCE</scope>
    <source>
        <strain evidence="2">317325-2</strain>
    </source>
</reference>
<dbReference type="AlphaFoldDB" id="A0A809S3A4"/>
<dbReference type="EMBL" id="AP021858">
    <property type="protein sequence ID" value="BBO22996.1"/>
    <property type="molecule type" value="Genomic_DNA"/>
</dbReference>
<protein>
    <recommendedName>
        <fullName evidence="1">DUF5916 domain-containing protein</fullName>
    </recommendedName>
</protein>
<sequence>MRQTCNLAICHNDYLTMRGIVVTALLLCSTWALAERNRMLPGKKLDSPPVIDGVIDAYEWGQAEKSGQFVHLATGQRTSYDCELYAGYDEQALYFAFFCPDPRPDLIRATEYRRNVSLNGNDNVIVLVNPFATHQESDTNEFKVSAGGGTRAEFAGGRASKREWEGEWQARTRITDAGWECEIRIPWKILRLPPAGVRNLEVNFGREIPREQLTVAWCDLGPQEQRKFNGFWLDVAVPELSEPNPLLVLGYQTIGYDDEQRAEVLDTGLDIRYDINPQLTSLASINPDFRNIEGSVLSLEFSRFERLAEERRPFFVEGSSAFRMGGMSASLFAPQRIRQFDFGAKVFGKVSDRALVGALATTRFGHESAAAARYRLSWGTQSSLTAGAVHFDDPDDNLTNTAAALELTQLEGPVGMALLYNTTHDSDLGTAHRYDADLLYRHGSVYGQVGYQHIDENFLPRIGFSPRVGFRGWNGFLEDQRSYTAGPLSELGFALGFRDTQALDGSGVYLRGIEAGVEFTTRSDLNVETFAVREDFRGEVATLGGFELSYPDSNPYHRMSFGYLFGDVEGEDYSLVSLGLQKRFSNRITVGPFLQFEREGSTTRTQHILGASYEVDRYRSISGRAVVRDDKWSGYLSFRYSGNLGVEYYLVLGDPNADSFQRRLILKAVFPVR</sequence>
<dbReference type="Gene3D" id="2.60.40.1190">
    <property type="match status" value="1"/>
</dbReference>
<dbReference type="SUPFAM" id="SSF49344">
    <property type="entry name" value="CBD9-like"/>
    <property type="match status" value="1"/>
</dbReference>
<organism evidence="2 3">
    <name type="scientific">Candidatus Nitrosymbiomonas proteolyticus</name>
    <dbReference type="NCBI Taxonomy" id="2608984"/>
    <lineage>
        <taxon>Bacteria</taxon>
        <taxon>Bacillati</taxon>
        <taxon>Armatimonadota</taxon>
        <taxon>Armatimonadota incertae sedis</taxon>
        <taxon>Candidatus Nitrosymbiomonas</taxon>
    </lineage>
</organism>
<dbReference type="Proteomes" id="UP000662873">
    <property type="component" value="Chromosome"/>
</dbReference>
<dbReference type="KEGG" id="npy:NPRO_05910"/>
<evidence type="ECO:0000313" key="3">
    <source>
        <dbReference type="Proteomes" id="UP000662873"/>
    </source>
</evidence>
<evidence type="ECO:0000259" key="1">
    <source>
        <dbReference type="Pfam" id="PF19313"/>
    </source>
</evidence>
<gene>
    <name evidence="2" type="ORF">NPRO_05910</name>
</gene>
<dbReference type="Pfam" id="PF19313">
    <property type="entry name" value="DUF5916"/>
    <property type="match status" value="1"/>
</dbReference>
<proteinExistence type="predicted"/>
<name>A0A809S3A4_9BACT</name>
<dbReference type="InterPro" id="IPR045670">
    <property type="entry name" value="DUF5916"/>
</dbReference>
<accession>A0A809S3A4</accession>